<feature type="domain" description="PAC" evidence="4">
    <location>
        <begin position="244"/>
        <end position="295"/>
    </location>
</feature>
<dbReference type="PROSITE" id="PS50801">
    <property type="entry name" value="STAS"/>
    <property type="match status" value="1"/>
</dbReference>
<feature type="coiled-coil region" evidence="2">
    <location>
        <begin position="2"/>
        <end position="29"/>
    </location>
</feature>
<dbReference type="Gene3D" id="3.30.750.24">
    <property type="entry name" value="STAS domain"/>
    <property type="match status" value="1"/>
</dbReference>
<dbReference type="PANTHER" id="PTHR33745:SF3">
    <property type="entry name" value="RSBT CO-ANTAGONIST PROTEIN RSBRC"/>
    <property type="match status" value="1"/>
</dbReference>
<dbReference type="RefSeq" id="WP_050430324.1">
    <property type="nucleotide sequence ID" value="NZ_CP012159.1"/>
</dbReference>
<dbReference type="Pfam" id="PF08448">
    <property type="entry name" value="PAS_4"/>
    <property type="match status" value="2"/>
</dbReference>
<dbReference type="PANTHER" id="PTHR33745">
    <property type="entry name" value="RSBT ANTAGONIST PROTEIN RSBS-RELATED"/>
    <property type="match status" value="1"/>
</dbReference>
<dbReference type="KEGG" id="ccro:CMC5_021770"/>
<evidence type="ECO:0000256" key="1">
    <source>
        <dbReference type="ARBA" id="ARBA00022553"/>
    </source>
</evidence>
<evidence type="ECO:0000259" key="4">
    <source>
        <dbReference type="PROSITE" id="PS50113"/>
    </source>
</evidence>
<feature type="domain" description="PAC" evidence="4">
    <location>
        <begin position="118"/>
        <end position="170"/>
    </location>
</feature>
<dbReference type="InterPro" id="IPR000700">
    <property type="entry name" value="PAS-assoc_C"/>
</dbReference>
<dbReference type="STRING" id="52.CMC5_021770"/>
<dbReference type="InterPro" id="IPR000014">
    <property type="entry name" value="PAS"/>
</dbReference>
<dbReference type="Pfam" id="PF01740">
    <property type="entry name" value="STAS"/>
    <property type="match status" value="1"/>
</dbReference>
<evidence type="ECO:0008006" key="8">
    <source>
        <dbReference type="Google" id="ProtNLM"/>
    </source>
</evidence>
<name>A0A0K1EAX7_CHOCO</name>
<protein>
    <recommendedName>
        <fullName evidence="8">Anti-anti-sigma factor</fullName>
    </recommendedName>
</protein>
<evidence type="ECO:0000256" key="2">
    <source>
        <dbReference type="SAM" id="Coils"/>
    </source>
</evidence>
<dbReference type="SUPFAM" id="SSF55785">
    <property type="entry name" value="PYP-like sensor domain (PAS domain)"/>
    <property type="match status" value="2"/>
</dbReference>
<evidence type="ECO:0000313" key="6">
    <source>
        <dbReference type="EMBL" id="AKT38036.1"/>
    </source>
</evidence>
<keyword evidence="1" id="KW-0597">Phosphoprotein</keyword>
<feature type="domain" description="PAS" evidence="3">
    <location>
        <begin position="45"/>
        <end position="95"/>
    </location>
</feature>
<keyword evidence="7" id="KW-1185">Reference proteome</keyword>
<sequence length="433" mass="46849">MLSIEQEKIQALEAENERLRARIEELEHQLRGDPGSEGPASHKVEGVSYETIFNALPVPFAIYRADGVVVAFNDVNCRRFGVSRDQVVGKMNVFDRKSLAESGYLDALGRALAGEVVRLAPTLLQNPTSGRRFWIESTLAPIPDDSGVKLAAAITFDITEQKEAEEAQRRKAALMEAVLLSAPFPLVVRDLEGRHIFANDQIEEIVDRTPDELLGTTVLDVVGPELADMLLETDAACLASGKSSTVEHRVTLQDGEHTLLYTTFPLHDTTFGPMGVCATAIDITARVAAEEKTRQLQEEMLQIHQETLRTVSTPLIPIARGVVVMPLVGEMTRERASQAIETLLDGIATQQARIAILDVTGVPQAGTEVTDALLKAARSAKLLGAEVLLTGIRPSVAQALVELGADLTDVITQGTLAQGIAYALDKRPARRAG</sequence>
<gene>
    <name evidence="6" type="ORF">CMC5_021770</name>
</gene>
<dbReference type="InterPro" id="IPR013656">
    <property type="entry name" value="PAS_4"/>
</dbReference>
<reference evidence="6 7" key="1">
    <citation type="submission" date="2015-07" db="EMBL/GenBank/DDBJ databases">
        <title>Genome analysis of myxobacterium Chondromyces crocatus Cm c5 reveals a high potential for natural compound synthesis and the genetic basis for the loss of fruiting body formation.</title>
        <authorList>
            <person name="Zaburannyi N."/>
            <person name="Bunk B."/>
            <person name="Maier J."/>
            <person name="Overmann J."/>
            <person name="Mueller R."/>
        </authorList>
    </citation>
    <scope>NUCLEOTIDE SEQUENCE [LARGE SCALE GENOMIC DNA]</scope>
    <source>
        <strain evidence="6 7">Cm c5</strain>
    </source>
</reference>
<dbReference type="NCBIfam" id="TIGR00229">
    <property type="entry name" value="sensory_box"/>
    <property type="match status" value="2"/>
</dbReference>
<dbReference type="SUPFAM" id="SSF52091">
    <property type="entry name" value="SpoIIaa-like"/>
    <property type="match status" value="1"/>
</dbReference>
<dbReference type="Proteomes" id="UP000067626">
    <property type="component" value="Chromosome"/>
</dbReference>
<dbReference type="Gene3D" id="3.30.450.20">
    <property type="entry name" value="PAS domain"/>
    <property type="match status" value="2"/>
</dbReference>
<dbReference type="PROSITE" id="PS50112">
    <property type="entry name" value="PAS"/>
    <property type="match status" value="2"/>
</dbReference>
<feature type="domain" description="PAS" evidence="3">
    <location>
        <begin position="171"/>
        <end position="241"/>
    </location>
</feature>
<dbReference type="InterPro" id="IPR036513">
    <property type="entry name" value="STAS_dom_sf"/>
</dbReference>
<proteinExistence type="predicted"/>
<dbReference type="InterPro" id="IPR051932">
    <property type="entry name" value="Bact_StressResp_Reg"/>
</dbReference>
<keyword evidence="2" id="KW-0175">Coiled coil</keyword>
<dbReference type="CDD" id="cd00130">
    <property type="entry name" value="PAS"/>
    <property type="match status" value="1"/>
</dbReference>
<accession>A0A0K1EAX7</accession>
<evidence type="ECO:0000259" key="3">
    <source>
        <dbReference type="PROSITE" id="PS50112"/>
    </source>
</evidence>
<dbReference type="PROSITE" id="PS50113">
    <property type="entry name" value="PAC"/>
    <property type="match status" value="2"/>
</dbReference>
<dbReference type="InterPro" id="IPR035965">
    <property type="entry name" value="PAS-like_dom_sf"/>
</dbReference>
<organism evidence="6 7">
    <name type="scientific">Chondromyces crocatus</name>
    <dbReference type="NCBI Taxonomy" id="52"/>
    <lineage>
        <taxon>Bacteria</taxon>
        <taxon>Pseudomonadati</taxon>
        <taxon>Myxococcota</taxon>
        <taxon>Polyangia</taxon>
        <taxon>Polyangiales</taxon>
        <taxon>Polyangiaceae</taxon>
        <taxon>Chondromyces</taxon>
    </lineage>
</organism>
<evidence type="ECO:0000313" key="7">
    <source>
        <dbReference type="Proteomes" id="UP000067626"/>
    </source>
</evidence>
<dbReference type="EMBL" id="CP012159">
    <property type="protein sequence ID" value="AKT38036.1"/>
    <property type="molecule type" value="Genomic_DNA"/>
</dbReference>
<dbReference type="InterPro" id="IPR002645">
    <property type="entry name" value="STAS_dom"/>
</dbReference>
<dbReference type="AlphaFoldDB" id="A0A0K1EAX7"/>
<dbReference type="CDD" id="cd07041">
    <property type="entry name" value="STAS_RsbR_RsbS_like"/>
    <property type="match status" value="1"/>
</dbReference>
<dbReference type="SMART" id="SM00091">
    <property type="entry name" value="PAS"/>
    <property type="match status" value="2"/>
</dbReference>
<evidence type="ECO:0000259" key="5">
    <source>
        <dbReference type="PROSITE" id="PS50801"/>
    </source>
</evidence>
<feature type="domain" description="STAS" evidence="5">
    <location>
        <begin position="312"/>
        <end position="423"/>
    </location>
</feature>